<evidence type="ECO:0000313" key="3">
    <source>
        <dbReference type="Proteomes" id="UP000243359"/>
    </source>
</evidence>
<protein>
    <recommendedName>
        <fullName evidence="4">DUF4345 domain-containing protein</fullName>
    </recommendedName>
</protein>
<dbReference type="Pfam" id="PF14248">
    <property type="entry name" value="DUF4345"/>
    <property type="match status" value="1"/>
</dbReference>
<dbReference type="InterPro" id="IPR025597">
    <property type="entry name" value="DUF4345"/>
</dbReference>
<accession>A0A1H1WNG6</accession>
<organism evidence="2 3">
    <name type="scientific">Pseudomonas oryzae</name>
    <dbReference type="NCBI Taxonomy" id="1392877"/>
    <lineage>
        <taxon>Bacteria</taxon>
        <taxon>Pseudomonadati</taxon>
        <taxon>Pseudomonadota</taxon>
        <taxon>Gammaproteobacteria</taxon>
        <taxon>Pseudomonadales</taxon>
        <taxon>Pseudomonadaceae</taxon>
        <taxon>Pseudomonas</taxon>
    </lineage>
</organism>
<reference evidence="3" key="1">
    <citation type="submission" date="2016-10" db="EMBL/GenBank/DDBJ databases">
        <authorList>
            <person name="Varghese N."/>
            <person name="Submissions S."/>
        </authorList>
    </citation>
    <scope>NUCLEOTIDE SEQUENCE [LARGE SCALE GENOMIC DNA]</scope>
    <source>
        <strain evidence="3">KCTC 32247</strain>
    </source>
</reference>
<dbReference type="STRING" id="1392877.SAMN05216221_3122"/>
<feature type="transmembrane region" description="Helical" evidence="1">
    <location>
        <begin position="46"/>
        <end position="65"/>
    </location>
</feature>
<evidence type="ECO:0000256" key="1">
    <source>
        <dbReference type="SAM" id="Phobius"/>
    </source>
</evidence>
<sequence length="124" mass="13208">MLLARLLLIVQAFLLAAWGLACLLRPHEMVNLSGLLPMEAAAVTDVRAWYGGLAIGLALYLLLALREGQLRPALLLMLLVNAAPALARLLGLGLDGGAQQTFNLYALLLEAVAAGLAWVALRRL</sequence>
<dbReference type="EMBL" id="LT629751">
    <property type="protein sequence ID" value="SDS97709.1"/>
    <property type="molecule type" value="Genomic_DNA"/>
</dbReference>
<evidence type="ECO:0000313" key="2">
    <source>
        <dbReference type="EMBL" id="SDS97709.1"/>
    </source>
</evidence>
<dbReference type="OrthoDB" id="6890615at2"/>
<keyword evidence="1" id="KW-1133">Transmembrane helix</keyword>
<feature type="transmembrane region" description="Helical" evidence="1">
    <location>
        <begin position="72"/>
        <end position="90"/>
    </location>
</feature>
<proteinExistence type="predicted"/>
<keyword evidence="1" id="KW-0472">Membrane</keyword>
<name>A0A1H1WNG6_9PSED</name>
<feature type="transmembrane region" description="Helical" evidence="1">
    <location>
        <begin position="102"/>
        <end position="121"/>
    </location>
</feature>
<gene>
    <name evidence="2" type="ORF">SAMN05216221_3122</name>
</gene>
<dbReference type="PROSITE" id="PS51257">
    <property type="entry name" value="PROKAR_LIPOPROTEIN"/>
    <property type="match status" value="1"/>
</dbReference>
<keyword evidence="3" id="KW-1185">Reference proteome</keyword>
<keyword evidence="1" id="KW-0812">Transmembrane</keyword>
<dbReference type="Proteomes" id="UP000243359">
    <property type="component" value="Chromosome I"/>
</dbReference>
<dbReference type="AlphaFoldDB" id="A0A1H1WNG6"/>
<evidence type="ECO:0008006" key="4">
    <source>
        <dbReference type="Google" id="ProtNLM"/>
    </source>
</evidence>
<dbReference type="RefSeq" id="WP_090349981.1">
    <property type="nucleotide sequence ID" value="NZ_LT629751.1"/>
</dbReference>